<evidence type="ECO:0000256" key="2">
    <source>
        <dbReference type="ARBA" id="ARBA00022603"/>
    </source>
</evidence>
<dbReference type="InterPro" id="IPR058240">
    <property type="entry name" value="rSAM_sf"/>
</dbReference>
<dbReference type="InterPro" id="IPR036724">
    <property type="entry name" value="Cobalamin-bd_sf"/>
</dbReference>
<feature type="domain" description="Radical SAM core" evidence="9">
    <location>
        <begin position="174"/>
        <end position="402"/>
    </location>
</feature>
<reference evidence="10 11" key="1">
    <citation type="submission" date="2016-10" db="EMBL/GenBank/DDBJ databases">
        <authorList>
            <person name="de Groot N.N."/>
        </authorList>
    </citation>
    <scope>NUCLEOTIDE SEQUENCE [LARGE SCALE GENOMIC DNA]</scope>
    <source>
        <strain evidence="10 11">SLAS-1</strain>
    </source>
</reference>
<name>A0A1G9TKF0_9FIRM</name>
<dbReference type="PANTHER" id="PTHR43409">
    <property type="entry name" value="ANAEROBIC MAGNESIUM-PROTOPORPHYRIN IX MONOMETHYL ESTER CYCLASE-RELATED"/>
    <property type="match status" value="1"/>
</dbReference>
<keyword evidence="2" id="KW-0489">Methyltransferase</keyword>
<keyword evidence="11" id="KW-1185">Reference proteome</keyword>
<dbReference type="Proteomes" id="UP000199476">
    <property type="component" value="Unassembled WGS sequence"/>
</dbReference>
<keyword evidence="5" id="KW-0479">Metal-binding</keyword>
<dbReference type="EMBL" id="FNGO01000041">
    <property type="protein sequence ID" value="SDM47894.1"/>
    <property type="molecule type" value="Genomic_DNA"/>
</dbReference>
<dbReference type="PROSITE" id="PS51332">
    <property type="entry name" value="B12_BINDING"/>
    <property type="match status" value="1"/>
</dbReference>
<feature type="domain" description="B12-binding" evidence="8">
    <location>
        <begin position="3"/>
        <end position="137"/>
    </location>
</feature>
<evidence type="ECO:0000259" key="8">
    <source>
        <dbReference type="PROSITE" id="PS51332"/>
    </source>
</evidence>
<evidence type="ECO:0000313" key="10">
    <source>
        <dbReference type="EMBL" id="SDM47894.1"/>
    </source>
</evidence>
<dbReference type="GO" id="GO:0031419">
    <property type="term" value="F:cobalamin binding"/>
    <property type="evidence" value="ECO:0007669"/>
    <property type="project" value="InterPro"/>
</dbReference>
<comment type="cofactor">
    <cofactor evidence="1">
        <name>[4Fe-4S] cluster</name>
        <dbReference type="ChEBI" id="CHEBI:49883"/>
    </cofactor>
</comment>
<dbReference type="InterPro" id="IPR034466">
    <property type="entry name" value="Methyltransferase_Class_B"/>
</dbReference>
<dbReference type="AlphaFoldDB" id="A0A1G9TKF0"/>
<dbReference type="CDD" id="cd01335">
    <property type="entry name" value="Radical_SAM"/>
    <property type="match status" value="1"/>
</dbReference>
<dbReference type="SMART" id="SM00729">
    <property type="entry name" value="Elp3"/>
    <property type="match status" value="1"/>
</dbReference>
<evidence type="ECO:0000256" key="7">
    <source>
        <dbReference type="ARBA" id="ARBA00023014"/>
    </source>
</evidence>
<proteinExistence type="predicted"/>
<dbReference type="GO" id="GO:0051539">
    <property type="term" value="F:4 iron, 4 sulfur cluster binding"/>
    <property type="evidence" value="ECO:0007669"/>
    <property type="project" value="UniProtKB-KW"/>
</dbReference>
<dbReference type="Pfam" id="PF04055">
    <property type="entry name" value="Radical_SAM"/>
    <property type="match status" value="1"/>
</dbReference>
<keyword evidence="4" id="KW-0949">S-adenosyl-L-methionine</keyword>
<protein>
    <submittedName>
        <fullName evidence="10">Radical SAM superfamily enzyme YgiQ, UPF0313 family</fullName>
    </submittedName>
</protein>
<dbReference type="Pfam" id="PF02310">
    <property type="entry name" value="B12-binding"/>
    <property type="match status" value="1"/>
</dbReference>
<dbReference type="RefSeq" id="WP_159429958.1">
    <property type="nucleotide sequence ID" value="NZ_FNGO01000041.1"/>
</dbReference>
<dbReference type="OrthoDB" id="9815044at2"/>
<dbReference type="SFLD" id="SFLDS00029">
    <property type="entry name" value="Radical_SAM"/>
    <property type="match status" value="1"/>
</dbReference>
<keyword evidence="7" id="KW-0411">Iron-sulfur</keyword>
<evidence type="ECO:0000256" key="3">
    <source>
        <dbReference type="ARBA" id="ARBA00022679"/>
    </source>
</evidence>
<dbReference type="InterPro" id="IPR006158">
    <property type="entry name" value="Cobalamin-bd"/>
</dbReference>
<accession>A0A1G9TKF0</accession>
<evidence type="ECO:0000259" key="9">
    <source>
        <dbReference type="PROSITE" id="PS51918"/>
    </source>
</evidence>
<dbReference type="CDD" id="cd02068">
    <property type="entry name" value="radical_SAM_B12_BD"/>
    <property type="match status" value="1"/>
</dbReference>
<keyword evidence="6" id="KW-0408">Iron</keyword>
<organism evidence="10 11">
    <name type="scientific">Halarsenatibacter silvermanii</name>
    <dbReference type="NCBI Taxonomy" id="321763"/>
    <lineage>
        <taxon>Bacteria</taxon>
        <taxon>Bacillati</taxon>
        <taxon>Bacillota</taxon>
        <taxon>Clostridia</taxon>
        <taxon>Halanaerobiales</taxon>
        <taxon>Halarsenatibacteraceae</taxon>
        <taxon>Halarsenatibacter</taxon>
    </lineage>
</organism>
<evidence type="ECO:0000256" key="5">
    <source>
        <dbReference type="ARBA" id="ARBA00022723"/>
    </source>
</evidence>
<gene>
    <name evidence="10" type="ORF">SAMN04488692_1413</name>
</gene>
<dbReference type="SUPFAM" id="SSF102114">
    <property type="entry name" value="Radical SAM enzymes"/>
    <property type="match status" value="1"/>
</dbReference>
<dbReference type="SUPFAM" id="SSF52242">
    <property type="entry name" value="Cobalamin (vitamin B12)-binding domain"/>
    <property type="match status" value="1"/>
</dbReference>
<evidence type="ECO:0000256" key="1">
    <source>
        <dbReference type="ARBA" id="ARBA00001966"/>
    </source>
</evidence>
<dbReference type="GO" id="GO:0003824">
    <property type="term" value="F:catalytic activity"/>
    <property type="evidence" value="ECO:0007669"/>
    <property type="project" value="InterPro"/>
</dbReference>
<evidence type="ECO:0000256" key="4">
    <source>
        <dbReference type="ARBA" id="ARBA00022691"/>
    </source>
</evidence>
<dbReference type="GO" id="GO:0046872">
    <property type="term" value="F:metal ion binding"/>
    <property type="evidence" value="ECO:0007669"/>
    <property type="project" value="UniProtKB-KW"/>
</dbReference>
<dbReference type="InterPro" id="IPR023404">
    <property type="entry name" value="rSAM_horseshoe"/>
</dbReference>
<evidence type="ECO:0000256" key="6">
    <source>
        <dbReference type="ARBA" id="ARBA00023004"/>
    </source>
</evidence>
<dbReference type="Gene3D" id="3.80.30.20">
    <property type="entry name" value="tm_1862 like domain"/>
    <property type="match status" value="1"/>
</dbReference>
<dbReference type="InterPro" id="IPR007197">
    <property type="entry name" value="rSAM"/>
</dbReference>
<dbReference type="SFLD" id="SFLDG01082">
    <property type="entry name" value="B12-binding_domain_containing"/>
    <property type="match status" value="1"/>
</dbReference>
<sequence length="466" mass="53359">MEIKDVVLIEPESPGYNFFSSVQMPLLGLPILGAILQQMGLNVKIYCENFSSIDWNRIKQADIIGLTVLTLLAPRAYELAQKIKEVNPRAKIIMGGVHVSMLPEEALNHGADIVVRGEGENIIRNLIQALAGKNDIEDVAGISYCKNGKIHHNKEAEKPVDLGKIPAPDFSLIENYKEIPYIPYQTSRGCPHNCEFCSVVEMFGRNVRDRPPAQVIKDLKSIKKTPAQKDKHVFIVDDNFSANIKRARDLLQKLSDSNLEMEWSTQEEVLVHKKEEILDLMAKTGCKRLHLGIESVNPDALEEYQKPQSRSDIYKAVEKIKKRDISVHGMFVLGADNDTARTIRETMQAAVNLDLETAQFFVLVPPPGTELFRRLKEEGRLLIEEMSDWKFFDGQHVVFEPNNLAPTALQKLQIKAFKKFYNLKQSLKWFTRKKFYKGAVNFYGIWALRRWLWENRGYLDELKDFN</sequence>
<dbReference type="Gene3D" id="3.40.50.280">
    <property type="entry name" value="Cobalamin-binding domain"/>
    <property type="match status" value="1"/>
</dbReference>
<dbReference type="SFLD" id="SFLDG01123">
    <property type="entry name" value="methyltransferase_(Class_B)"/>
    <property type="match status" value="1"/>
</dbReference>
<dbReference type="InterPro" id="IPR006638">
    <property type="entry name" value="Elp3/MiaA/NifB-like_rSAM"/>
</dbReference>
<dbReference type="PANTHER" id="PTHR43409:SF7">
    <property type="entry name" value="BLL1977 PROTEIN"/>
    <property type="match status" value="1"/>
</dbReference>
<keyword evidence="3" id="KW-0808">Transferase</keyword>
<dbReference type="InterPro" id="IPR051198">
    <property type="entry name" value="BchE-like"/>
</dbReference>
<dbReference type="PROSITE" id="PS51918">
    <property type="entry name" value="RADICAL_SAM"/>
    <property type="match status" value="1"/>
</dbReference>
<evidence type="ECO:0000313" key="11">
    <source>
        <dbReference type="Proteomes" id="UP000199476"/>
    </source>
</evidence>